<keyword evidence="4" id="KW-1185">Reference proteome</keyword>
<dbReference type="Gene3D" id="2.160.20.10">
    <property type="entry name" value="Single-stranded right-handed beta-helix, Pectin lyase-like"/>
    <property type="match status" value="1"/>
</dbReference>
<dbReference type="InterPro" id="IPR024535">
    <property type="entry name" value="RHGA/B-epi-like_pectate_lyase"/>
</dbReference>
<sequence>MSLYSPGKFAVTCIAAVALSPSLMSAADNWRSALYPEDWKPGYEAPDGGYLHDFSYAGYQRGEQPIPDRKDNVIDVTSAPYLADKTGQTDATAAIQAAIDAAGDAGGGVVFLPAGTYKVAPSAEGKNALLISGDSVVLRGEGKDKTFLFNDSVQMRNKSVITIGAKNGLWWGSKGYPTVPITQDLLKPTTVIPVADLADMAVGDYVVIRSDMTQRMIDQLGMTGVWKPTDSYLPAPTYARRITAIDPSARTITVDVPLRGFIYAADNARVAILKKAKPVQESGVEYLSIGMKQHPGGGLDDDDKKNMTEGTTAYEIFRAAALIFDGAENCWARGISSYCPPGNNANIHLLSHGVRLMRTRNVTVEDCFFAYPQYRGEGGNGYMYTLYGNECLLKNCTGKGGRHNFSFGEMGSTGNVLLNFHAIDGRLPSDFHMYLSRVNLIDNAVADGDYFAAVKRFAPPTHGETTSESVFWNTKGLRYQPEVGEYAGHATKNPQFLIISHQWGQGYVIGTQGPCHDVETDDFCEGVGRGEALLPQSLYEDQLRRRLATTKPQ</sequence>
<feature type="domain" description="Rhamnogalacturonase A/B/Epimerase-like pectate lyase" evidence="2">
    <location>
        <begin position="83"/>
        <end position="136"/>
    </location>
</feature>
<name>A0A146G4Z5_TERSA</name>
<dbReference type="STRING" id="690879.TSACC_21271"/>
<dbReference type="GO" id="GO:0016829">
    <property type="term" value="F:lyase activity"/>
    <property type="evidence" value="ECO:0007669"/>
    <property type="project" value="UniProtKB-KW"/>
</dbReference>
<evidence type="ECO:0000259" key="2">
    <source>
        <dbReference type="Pfam" id="PF12708"/>
    </source>
</evidence>
<proteinExistence type="predicted"/>
<dbReference type="EMBL" id="BDCO01000002">
    <property type="protein sequence ID" value="GAT32869.1"/>
    <property type="molecule type" value="Genomic_DNA"/>
</dbReference>
<keyword evidence="1" id="KW-0732">Signal</keyword>
<dbReference type="InParanoid" id="A0A146G4Z5"/>
<dbReference type="InterPro" id="IPR011050">
    <property type="entry name" value="Pectin_lyase_fold/virulence"/>
</dbReference>
<organism evidence="3 4">
    <name type="scientific">Terrimicrobium sacchariphilum</name>
    <dbReference type="NCBI Taxonomy" id="690879"/>
    <lineage>
        <taxon>Bacteria</taxon>
        <taxon>Pseudomonadati</taxon>
        <taxon>Verrucomicrobiota</taxon>
        <taxon>Terrimicrobiia</taxon>
        <taxon>Terrimicrobiales</taxon>
        <taxon>Terrimicrobiaceae</taxon>
        <taxon>Terrimicrobium</taxon>
    </lineage>
</organism>
<dbReference type="Pfam" id="PF12708">
    <property type="entry name" value="Pect-lyase_RHGA_epim"/>
    <property type="match status" value="1"/>
</dbReference>
<dbReference type="InterPro" id="IPR012334">
    <property type="entry name" value="Pectin_lyas_fold"/>
</dbReference>
<evidence type="ECO:0000313" key="3">
    <source>
        <dbReference type="EMBL" id="GAT32869.1"/>
    </source>
</evidence>
<reference evidence="4" key="1">
    <citation type="journal article" date="2017" name="Genome Announc.">
        <title>Draft Genome Sequence of Terrimicrobium sacchariphilum NM-5T, a Facultative Anaerobic Soil Bacterium of the Class Spartobacteria.</title>
        <authorList>
            <person name="Qiu Y.L."/>
            <person name="Tourlousse D.M."/>
            <person name="Matsuura N."/>
            <person name="Ohashi A."/>
            <person name="Sekiguchi Y."/>
        </authorList>
    </citation>
    <scope>NUCLEOTIDE SEQUENCE [LARGE SCALE GENOMIC DNA]</scope>
    <source>
        <strain evidence="4">NM-5</strain>
    </source>
</reference>
<protein>
    <submittedName>
        <fullName evidence="3">Pectate lyase superfamily protein</fullName>
    </submittedName>
</protein>
<dbReference type="Proteomes" id="UP000076023">
    <property type="component" value="Unassembled WGS sequence"/>
</dbReference>
<dbReference type="AlphaFoldDB" id="A0A146G4Z5"/>
<evidence type="ECO:0000313" key="4">
    <source>
        <dbReference type="Proteomes" id="UP000076023"/>
    </source>
</evidence>
<keyword evidence="3" id="KW-0456">Lyase</keyword>
<evidence type="ECO:0000256" key="1">
    <source>
        <dbReference type="SAM" id="SignalP"/>
    </source>
</evidence>
<gene>
    <name evidence="3" type="ORF">TSACC_21271</name>
</gene>
<dbReference type="RefSeq" id="WP_202815920.1">
    <property type="nucleotide sequence ID" value="NZ_BDCO01000002.1"/>
</dbReference>
<feature type="signal peptide" evidence="1">
    <location>
        <begin position="1"/>
        <end position="26"/>
    </location>
</feature>
<comment type="caution">
    <text evidence="3">The sequence shown here is derived from an EMBL/GenBank/DDBJ whole genome shotgun (WGS) entry which is preliminary data.</text>
</comment>
<dbReference type="SUPFAM" id="SSF51126">
    <property type="entry name" value="Pectin lyase-like"/>
    <property type="match status" value="1"/>
</dbReference>
<accession>A0A146G4Z5</accession>
<feature type="chain" id="PRO_5007524533" evidence="1">
    <location>
        <begin position="27"/>
        <end position="553"/>
    </location>
</feature>